<sequence>MQIELKRADNSPLKRTVTRRQFPITPAYAFTDYRSQGQTIPSVLVDLKSPPSGNLSLFNLYVALSRSSGRGTIRLLRDFDDRLFFQEHPEALLQSDKDLEVLDAQTKEWWRNMSVAPHDSGHA</sequence>
<dbReference type="InterPro" id="IPR027417">
    <property type="entry name" value="P-loop_NTPase"/>
</dbReference>
<dbReference type="SUPFAM" id="SSF52540">
    <property type="entry name" value="P-loop containing nucleoside triphosphate hydrolases"/>
    <property type="match status" value="1"/>
</dbReference>
<dbReference type="InParanoid" id="A0A5C3PG93"/>
<gene>
    <name evidence="1" type="ORF">K466DRAFT_489179</name>
</gene>
<reference evidence="1 2" key="1">
    <citation type="journal article" date="2019" name="Nat. Ecol. Evol.">
        <title>Megaphylogeny resolves global patterns of mushroom evolution.</title>
        <authorList>
            <person name="Varga T."/>
            <person name="Krizsan K."/>
            <person name="Foldi C."/>
            <person name="Dima B."/>
            <person name="Sanchez-Garcia M."/>
            <person name="Sanchez-Ramirez S."/>
            <person name="Szollosi G.J."/>
            <person name="Szarkandi J.G."/>
            <person name="Papp V."/>
            <person name="Albert L."/>
            <person name="Andreopoulos W."/>
            <person name="Angelini C."/>
            <person name="Antonin V."/>
            <person name="Barry K.W."/>
            <person name="Bougher N.L."/>
            <person name="Buchanan P."/>
            <person name="Buyck B."/>
            <person name="Bense V."/>
            <person name="Catcheside P."/>
            <person name="Chovatia M."/>
            <person name="Cooper J."/>
            <person name="Damon W."/>
            <person name="Desjardin D."/>
            <person name="Finy P."/>
            <person name="Geml J."/>
            <person name="Haridas S."/>
            <person name="Hughes K."/>
            <person name="Justo A."/>
            <person name="Karasinski D."/>
            <person name="Kautmanova I."/>
            <person name="Kiss B."/>
            <person name="Kocsube S."/>
            <person name="Kotiranta H."/>
            <person name="LaButti K.M."/>
            <person name="Lechner B.E."/>
            <person name="Liimatainen K."/>
            <person name="Lipzen A."/>
            <person name="Lukacs Z."/>
            <person name="Mihaltcheva S."/>
            <person name="Morgado L.N."/>
            <person name="Niskanen T."/>
            <person name="Noordeloos M.E."/>
            <person name="Ohm R.A."/>
            <person name="Ortiz-Santana B."/>
            <person name="Ovrebo C."/>
            <person name="Racz N."/>
            <person name="Riley R."/>
            <person name="Savchenko A."/>
            <person name="Shiryaev A."/>
            <person name="Soop K."/>
            <person name="Spirin V."/>
            <person name="Szebenyi C."/>
            <person name="Tomsovsky M."/>
            <person name="Tulloss R.E."/>
            <person name="Uehling J."/>
            <person name="Grigoriev I.V."/>
            <person name="Vagvolgyi C."/>
            <person name="Papp T."/>
            <person name="Martin F.M."/>
            <person name="Miettinen O."/>
            <person name="Hibbett D.S."/>
            <person name="Nagy L.G."/>
        </authorList>
    </citation>
    <scope>NUCLEOTIDE SEQUENCE [LARGE SCALE GENOMIC DNA]</scope>
    <source>
        <strain evidence="1 2">HHB13444</strain>
    </source>
</reference>
<evidence type="ECO:0000313" key="1">
    <source>
        <dbReference type="EMBL" id="TFK88331.1"/>
    </source>
</evidence>
<dbReference type="AlphaFoldDB" id="A0A5C3PG93"/>
<evidence type="ECO:0000313" key="2">
    <source>
        <dbReference type="Proteomes" id="UP000308197"/>
    </source>
</evidence>
<accession>A0A5C3PG93</accession>
<evidence type="ECO:0008006" key="3">
    <source>
        <dbReference type="Google" id="ProtNLM"/>
    </source>
</evidence>
<dbReference type="EMBL" id="ML211117">
    <property type="protein sequence ID" value="TFK88331.1"/>
    <property type="molecule type" value="Genomic_DNA"/>
</dbReference>
<dbReference type="Proteomes" id="UP000308197">
    <property type="component" value="Unassembled WGS sequence"/>
</dbReference>
<name>A0A5C3PG93_9APHY</name>
<proteinExistence type="predicted"/>
<organism evidence="1 2">
    <name type="scientific">Polyporus arcularius HHB13444</name>
    <dbReference type="NCBI Taxonomy" id="1314778"/>
    <lineage>
        <taxon>Eukaryota</taxon>
        <taxon>Fungi</taxon>
        <taxon>Dikarya</taxon>
        <taxon>Basidiomycota</taxon>
        <taxon>Agaricomycotina</taxon>
        <taxon>Agaricomycetes</taxon>
        <taxon>Polyporales</taxon>
        <taxon>Polyporaceae</taxon>
        <taxon>Polyporus</taxon>
    </lineage>
</organism>
<protein>
    <recommendedName>
        <fullName evidence="3">UvrD-like helicase C-terminal domain-containing protein</fullName>
    </recommendedName>
</protein>
<dbReference type="STRING" id="1314778.A0A5C3PG93"/>
<keyword evidence="2" id="KW-1185">Reference proteome</keyword>